<keyword evidence="2" id="KW-1185">Reference proteome</keyword>
<dbReference type="EMBL" id="KN833015">
    <property type="protein sequence ID" value="KIM78595.1"/>
    <property type="molecule type" value="Genomic_DNA"/>
</dbReference>
<proteinExistence type="predicted"/>
<reference evidence="1 2" key="1">
    <citation type="submission" date="2014-04" db="EMBL/GenBank/DDBJ databases">
        <authorList>
            <consortium name="DOE Joint Genome Institute"/>
            <person name="Kuo A."/>
            <person name="Tarkka M."/>
            <person name="Buscot F."/>
            <person name="Kohler A."/>
            <person name="Nagy L.G."/>
            <person name="Floudas D."/>
            <person name="Copeland A."/>
            <person name="Barry K.W."/>
            <person name="Cichocki N."/>
            <person name="Veneault-Fourrey C."/>
            <person name="LaButti K."/>
            <person name="Lindquist E.A."/>
            <person name="Lipzen A."/>
            <person name="Lundell T."/>
            <person name="Morin E."/>
            <person name="Murat C."/>
            <person name="Sun H."/>
            <person name="Tunlid A."/>
            <person name="Henrissat B."/>
            <person name="Grigoriev I.V."/>
            <person name="Hibbett D.S."/>
            <person name="Martin F."/>
            <person name="Nordberg H.P."/>
            <person name="Cantor M.N."/>
            <person name="Hua S.X."/>
        </authorList>
    </citation>
    <scope>NUCLEOTIDE SEQUENCE [LARGE SCALE GENOMIC DNA]</scope>
    <source>
        <strain evidence="1 2">F 1598</strain>
    </source>
</reference>
<protein>
    <submittedName>
        <fullName evidence="1">Uncharacterized protein</fullName>
    </submittedName>
</protein>
<name>A0A0C3F1I6_PILCF</name>
<organism evidence="1 2">
    <name type="scientific">Piloderma croceum (strain F 1598)</name>
    <dbReference type="NCBI Taxonomy" id="765440"/>
    <lineage>
        <taxon>Eukaryota</taxon>
        <taxon>Fungi</taxon>
        <taxon>Dikarya</taxon>
        <taxon>Basidiomycota</taxon>
        <taxon>Agaricomycotina</taxon>
        <taxon>Agaricomycetes</taxon>
        <taxon>Agaricomycetidae</taxon>
        <taxon>Atheliales</taxon>
        <taxon>Atheliaceae</taxon>
        <taxon>Piloderma</taxon>
    </lineage>
</organism>
<dbReference type="HOGENOM" id="CLU_1496791_0_0_1"/>
<gene>
    <name evidence="1" type="ORF">PILCRDRAFT_824224</name>
</gene>
<dbReference type="OrthoDB" id="3079716at2759"/>
<sequence>MASTSSTIPAPPPLEVTFCALGRPVPSSSIPRDISDAAFEIAQQHFNNIVPTTYEASKEYLDEEMLKPKGQRDLRREMCMITVMEIPGNQDILLKFDAAKLLIPLTKGAMLFYPTVDLPPTAFGTPGNRRSNKLVDRKTGKPGQATIIMAYFSRTGDTHDYIGNIGNTSSKVHFGSLPFE</sequence>
<evidence type="ECO:0000313" key="1">
    <source>
        <dbReference type="EMBL" id="KIM78595.1"/>
    </source>
</evidence>
<accession>A0A0C3F1I6</accession>
<dbReference type="Proteomes" id="UP000054166">
    <property type="component" value="Unassembled WGS sequence"/>
</dbReference>
<reference evidence="2" key="2">
    <citation type="submission" date="2015-01" db="EMBL/GenBank/DDBJ databases">
        <title>Evolutionary Origins and Diversification of the Mycorrhizal Mutualists.</title>
        <authorList>
            <consortium name="DOE Joint Genome Institute"/>
            <consortium name="Mycorrhizal Genomics Consortium"/>
            <person name="Kohler A."/>
            <person name="Kuo A."/>
            <person name="Nagy L.G."/>
            <person name="Floudas D."/>
            <person name="Copeland A."/>
            <person name="Barry K.W."/>
            <person name="Cichocki N."/>
            <person name="Veneault-Fourrey C."/>
            <person name="LaButti K."/>
            <person name="Lindquist E.A."/>
            <person name="Lipzen A."/>
            <person name="Lundell T."/>
            <person name="Morin E."/>
            <person name="Murat C."/>
            <person name="Riley R."/>
            <person name="Ohm R."/>
            <person name="Sun H."/>
            <person name="Tunlid A."/>
            <person name="Henrissat B."/>
            <person name="Grigoriev I.V."/>
            <person name="Hibbett D.S."/>
            <person name="Martin F."/>
        </authorList>
    </citation>
    <scope>NUCLEOTIDE SEQUENCE [LARGE SCALE GENOMIC DNA]</scope>
    <source>
        <strain evidence="2">F 1598</strain>
    </source>
</reference>
<evidence type="ECO:0000313" key="2">
    <source>
        <dbReference type="Proteomes" id="UP000054166"/>
    </source>
</evidence>
<dbReference type="InParanoid" id="A0A0C3F1I6"/>
<dbReference type="AlphaFoldDB" id="A0A0C3F1I6"/>